<sequence>MSDADTDMERTKGTTLDISQTDSDEQPILGQVVEILESLYPLEYAESWDAPGLIVGDLSRRITRVMFAVDPTIDVVDEAIRHHADLLITHHPLLFRAVHEVSGLGFRGGIINALVRNNCALWVGHTNADVAYRGVAHSAADALGLVNLHPLIPSGTKQHGHDIGLGRVGTLSKPQTLRNFASVIANKLPRTKAGVLVCGELDAVVHTVAILPGSGDSCFDEVRDTDADVYVTSDLRHHPVTDAYQQSRYEFMLKSSGYVSGGEHHAAPSPAFINTPHSAIEHLWLAYAAADLQEALKKHHRHSITSYMSTLNTDPWSLRL</sequence>
<dbReference type="Gene3D" id="3.40.1390.30">
    <property type="entry name" value="NIF3 (NGG1p interacting factor 3)-like"/>
    <property type="match status" value="2"/>
</dbReference>
<keyword evidence="4 5" id="KW-0479">Metal-binding</keyword>
<dbReference type="AlphaFoldDB" id="A0AB39U402"/>
<dbReference type="GO" id="GO:0005737">
    <property type="term" value="C:cytoplasm"/>
    <property type="evidence" value="ECO:0007669"/>
    <property type="project" value="TreeGrafter"/>
</dbReference>
<evidence type="ECO:0000313" key="7">
    <source>
        <dbReference type="EMBL" id="XDS43724.1"/>
    </source>
</evidence>
<evidence type="ECO:0000256" key="6">
    <source>
        <dbReference type="SAM" id="MobiDB-lite"/>
    </source>
</evidence>
<evidence type="ECO:0000256" key="1">
    <source>
        <dbReference type="ARBA" id="ARBA00006964"/>
    </source>
</evidence>
<feature type="binding site" evidence="5">
    <location>
        <position position="91"/>
    </location>
    <ligand>
        <name>a divalent metal cation</name>
        <dbReference type="ChEBI" id="CHEBI:60240"/>
        <label>1</label>
    </ligand>
</feature>
<feature type="region of interest" description="Disordered" evidence="6">
    <location>
        <begin position="1"/>
        <end position="21"/>
    </location>
</feature>
<dbReference type="KEGG" id="baqk:QN215_05270"/>
<dbReference type="FunFam" id="3.40.1390.30:FF:000001">
    <property type="entry name" value="GTP cyclohydrolase 1 type 2"/>
    <property type="match status" value="1"/>
</dbReference>
<dbReference type="InterPro" id="IPR002678">
    <property type="entry name" value="DUF34/NIF3"/>
</dbReference>
<accession>A0AB39U402</accession>
<comment type="similarity">
    <text evidence="1">Belongs to the GTP cyclohydrolase I type 2/NIF3 family.</text>
</comment>
<feature type="binding site" evidence="5">
    <location>
        <position position="129"/>
    </location>
    <ligand>
        <name>a divalent metal cation</name>
        <dbReference type="ChEBI" id="CHEBI:60240"/>
        <label>1</label>
    </ligand>
</feature>
<dbReference type="EMBL" id="CP129674">
    <property type="protein sequence ID" value="XDS43724.1"/>
    <property type="molecule type" value="Genomic_DNA"/>
</dbReference>
<comment type="subunit">
    <text evidence="2">Homohexamer.</text>
</comment>
<reference evidence="7" key="1">
    <citation type="submission" date="2023-07" db="EMBL/GenBank/DDBJ databases">
        <title>Bifidobacterium aquikefiriaerophilum sp. nov. and Bifidobacterium eccum sp. nov., isolated from water kefir.</title>
        <authorList>
            <person name="Breselge S."/>
            <person name="Bellassi P."/>
            <person name="Barcenilla C."/>
            <person name="Alvarez-Ordonez A."/>
            <person name="Morelli L."/>
            <person name="Cotter P.D."/>
        </authorList>
    </citation>
    <scope>NUCLEOTIDE SEQUENCE</scope>
    <source>
        <strain evidence="7">WK041_4_12</strain>
    </source>
</reference>
<evidence type="ECO:0000256" key="5">
    <source>
        <dbReference type="PIRSR" id="PIRSR602678-1"/>
    </source>
</evidence>
<protein>
    <recommendedName>
        <fullName evidence="3">GTP cyclohydrolase 1 type 2 homolog</fullName>
    </recommendedName>
</protein>
<dbReference type="PANTHER" id="PTHR13799:SF14">
    <property type="entry name" value="GTP CYCLOHYDROLASE 1 TYPE 2 HOMOLOG"/>
    <property type="match status" value="1"/>
</dbReference>
<proteinExistence type="inferred from homology"/>
<dbReference type="PANTHER" id="PTHR13799">
    <property type="entry name" value="NGG1 INTERACTING FACTOR 3"/>
    <property type="match status" value="1"/>
</dbReference>
<gene>
    <name evidence="7" type="ORF">QN215_05270</name>
</gene>
<name>A0AB39U402_9BIFI</name>
<organism evidence="7">
    <name type="scientific">Bifidobacterium aquikefiricola</name>
    <dbReference type="NCBI Taxonomy" id="3059038"/>
    <lineage>
        <taxon>Bacteria</taxon>
        <taxon>Bacillati</taxon>
        <taxon>Actinomycetota</taxon>
        <taxon>Actinomycetes</taxon>
        <taxon>Bifidobacteriales</taxon>
        <taxon>Bifidobacteriaceae</taxon>
        <taxon>Bifidobacterium</taxon>
    </lineage>
</organism>
<dbReference type="InterPro" id="IPR036069">
    <property type="entry name" value="DUF34/NIF3_sf"/>
</dbReference>
<dbReference type="SUPFAM" id="SSF102705">
    <property type="entry name" value="NIF3 (NGG1p interacting factor 3)-like"/>
    <property type="match status" value="1"/>
</dbReference>
<dbReference type="GO" id="GO:0046872">
    <property type="term" value="F:metal ion binding"/>
    <property type="evidence" value="ECO:0007669"/>
    <property type="project" value="UniProtKB-KW"/>
</dbReference>
<dbReference type="Pfam" id="PF01784">
    <property type="entry name" value="DUF34_NIF3"/>
    <property type="match status" value="1"/>
</dbReference>
<dbReference type="NCBIfam" id="TIGR00486">
    <property type="entry name" value="YbgI_SA1388"/>
    <property type="match status" value="1"/>
</dbReference>
<evidence type="ECO:0000256" key="3">
    <source>
        <dbReference type="ARBA" id="ARBA00022112"/>
    </source>
</evidence>
<evidence type="ECO:0000256" key="2">
    <source>
        <dbReference type="ARBA" id="ARBA00011643"/>
    </source>
</evidence>
<feature type="binding site" evidence="5">
    <location>
        <position position="90"/>
    </location>
    <ligand>
        <name>a divalent metal cation</name>
        <dbReference type="ChEBI" id="CHEBI:60240"/>
        <label>1</label>
    </ligand>
</feature>
<evidence type="ECO:0000256" key="4">
    <source>
        <dbReference type="ARBA" id="ARBA00022723"/>
    </source>
</evidence>